<evidence type="ECO:0000313" key="7">
    <source>
        <dbReference type="Proteomes" id="UP000325787"/>
    </source>
</evidence>
<dbReference type="KEGG" id="ssyi:EKG83_43400"/>
<dbReference type="PANTHER" id="PTHR35369:SF2">
    <property type="entry name" value="BLR3025 PROTEIN"/>
    <property type="match status" value="1"/>
</dbReference>
<proteinExistence type="inferred from homology"/>
<dbReference type="Gene3D" id="3.40.1170.60">
    <property type="match status" value="1"/>
</dbReference>
<reference evidence="7" key="1">
    <citation type="journal article" date="2021" name="Curr. Microbiol.">
        <title>Complete genome of nocamycin-producing strain Saccharothrix syringae NRRL B-16468 reveals the biosynthetic potential for secondary metabolites.</title>
        <authorList>
            <person name="Mo X."/>
            <person name="Yang S."/>
        </authorList>
    </citation>
    <scope>NUCLEOTIDE SEQUENCE [LARGE SCALE GENOMIC DNA]</scope>
    <source>
        <strain evidence="7">ATCC 51364 / DSM 43886 / JCM 6844 / KCTC 9398 / NBRC 14523 / NRRL B-16468 / INA 2240</strain>
    </source>
</reference>
<dbReference type="Pfam" id="PF00817">
    <property type="entry name" value="IMS"/>
    <property type="match status" value="1"/>
</dbReference>
<evidence type="ECO:0000259" key="5">
    <source>
        <dbReference type="PROSITE" id="PS50173"/>
    </source>
</evidence>
<gene>
    <name evidence="6" type="ORF">EKG83_43400</name>
</gene>
<dbReference type="Gene3D" id="3.30.70.270">
    <property type="match status" value="1"/>
</dbReference>
<evidence type="ECO:0000256" key="1">
    <source>
        <dbReference type="ARBA" id="ARBA00010945"/>
    </source>
</evidence>
<dbReference type="InterPro" id="IPR043128">
    <property type="entry name" value="Rev_trsase/Diguanyl_cyclase"/>
</dbReference>
<feature type="domain" description="UmuC" evidence="5">
    <location>
        <begin position="28"/>
        <end position="152"/>
    </location>
</feature>
<dbReference type="OrthoDB" id="5244088at2"/>
<evidence type="ECO:0000256" key="2">
    <source>
        <dbReference type="ARBA" id="ARBA00022763"/>
    </source>
</evidence>
<evidence type="ECO:0000313" key="6">
    <source>
        <dbReference type="EMBL" id="QFZ23382.1"/>
    </source>
</evidence>
<dbReference type="Proteomes" id="UP000325787">
    <property type="component" value="Chromosome"/>
</dbReference>
<dbReference type="PROSITE" id="PS50173">
    <property type="entry name" value="UMUC"/>
    <property type="match status" value="1"/>
</dbReference>
<feature type="region of interest" description="Disordered" evidence="4">
    <location>
        <begin position="229"/>
        <end position="248"/>
    </location>
</feature>
<comment type="similarity">
    <text evidence="1">Belongs to the DNA polymerase type-Y family.</text>
</comment>
<dbReference type="InterPro" id="IPR001126">
    <property type="entry name" value="UmuC"/>
</dbReference>
<dbReference type="EMBL" id="CP034550">
    <property type="protein sequence ID" value="QFZ23382.1"/>
    <property type="molecule type" value="Genomic_DNA"/>
</dbReference>
<keyword evidence="2" id="KW-0227">DNA damage</keyword>
<keyword evidence="7" id="KW-1185">Reference proteome</keyword>
<evidence type="ECO:0000256" key="3">
    <source>
        <dbReference type="ARBA" id="ARBA00025589"/>
    </source>
</evidence>
<dbReference type="RefSeq" id="WP_153278796.1">
    <property type="nucleotide sequence ID" value="NZ_CP034550.1"/>
</dbReference>
<dbReference type="GO" id="GO:0006281">
    <property type="term" value="P:DNA repair"/>
    <property type="evidence" value="ECO:0007669"/>
    <property type="project" value="InterPro"/>
</dbReference>
<accession>A0A5Q0HCJ9</accession>
<dbReference type="SUPFAM" id="SSF56672">
    <property type="entry name" value="DNA/RNA polymerases"/>
    <property type="match status" value="1"/>
</dbReference>
<dbReference type="AlphaFoldDB" id="A0A5Q0HCJ9"/>
<dbReference type="InterPro" id="IPR043502">
    <property type="entry name" value="DNA/RNA_pol_sf"/>
</dbReference>
<evidence type="ECO:0000256" key="4">
    <source>
        <dbReference type="SAM" id="MobiDB-lite"/>
    </source>
</evidence>
<sequence length="524" mass="55884">MNPLYTLAVWCPDWPVVAAAAEAALPPHVPAAVVRSGEVVACSAVARAGGVRRGQRKRAAQGRCPELVVFDHDEARDARLFEPVAAAVEELAPGIEVVRPGLVVVAARGPAGYHGSAESAAERIVDHVAVRAGVEAQVGVADGLFAATLAAHRGLVVPPGRSREFLAPLGIHELDQPAEHREDRAGLVDLLRRLGLRTLGAFAAVPERDIATRFGRHAVLAHRLAAGRVERPPSRRRPPPELSVARELDPPVDRVDAAAFAAKGLAERLHAHLADRGLACTRLAVRATTEDGGELRRVWRCADPLTPQGIADRVRWQLDGWLTRNRPASGIRLLRLDPEEVVNASALQPGLWPGAGRDQGEAAERAARAMVHVQGLLGPDAVLTPVLGGGRGPAERVRLVPWGDERVPAADPDQPWPGRLPAPSPATVFTEPEPVALLDSSGADVVVTGYAELVAQPHRIVHAGRARQVVAWSGPWPVDERWWDEATALRAARLQVLGTAPDGGELAFLLIRTGGKWAVEGVYD</sequence>
<protein>
    <submittedName>
        <fullName evidence="6">DNA polymerase Y family protein</fullName>
    </submittedName>
</protein>
<name>A0A5Q0HCJ9_SACSY</name>
<dbReference type="InterPro" id="IPR050356">
    <property type="entry name" value="SulA_CellDiv_inhibitor"/>
</dbReference>
<dbReference type="CDD" id="cd03468">
    <property type="entry name" value="PolY_like"/>
    <property type="match status" value="1"/>
</dbReference>
<organism evidence="6 7">
    <name type="scientific">Saccharothrix syringae</name>
    <name type="common">Nocardiopsis syringae</name>
    <dbReference type="NCBI Taxonomy" id="103733"/>
    <lineage>
        <taxon>Bacteria</taxon>
        <taxon>Bacillati</taxon>
        <taxon>Actinomycetota</taxon>
        <taxon>Actinomycetes</taxon>
        <taxon>Pseudonocardiales</taxon>
        <taxon>Pseudonocardiaceae</taxon>
        <taxon>Saccharothrix</taxon>
    </lineage>
</organism>
<comment type="function">
    <text evidence="3">Poorly processive, error-prone DNA polymerase involved in untargeted mutagenesis. Copies undamaged DNA at stalled replication forks, which arise in vivo from mismatched or misaligned primer ends. These misaligned primers can be extended by PolIV. Exhibits no 3'-5' exonuclease (proofreading) activity. May be involved in translesional synthesis, in conjunction with the beta clamp from PolIII.</text>
</comment>
<dbReference type="PANTHER" id="PTHR35369">
    <property type="entry name" value="BLR3025 PROTEIN-RELATED"/>
    <property type="match status" value="1"/>
</dbReference>